<evidence type="ECO:0000256" key="4">
    <source>
        <dbReference type="ARBA" id="ARBA00022574"/>
    </source>
</evidence>
<dbReference type="InParanoid" id="A5DFM8"/>
<evidence type="ECO:0000256" key="8">
    <source>
        <dbReference type="ARBA" id="ARBA00023163"/>
    </source>
</evidence>
<dbReference type="RefSeq" id="XP_001486408.2">
    <property type="nucleotide sequence ID" value="XM_001486358.1"/>
</dbReference>
<feature type="domain" description="Protein HIRA-like C-terminal" evidence="12">
    <location>
        <begin position="602"/>
        <end position="727"/>
    </location>
</feature>
<evidence type="ECO:0000313" key="15">
    <source>
        <dbReference type="Proteomes" id="UP000001997"/>
    </source>
</evidence>
<dbReference type="InterPro" id="IPR011494">
    <property type="entry name" value="HIRA-like_C"/>
</dbReference>
<evidence type="ECO:0000256" key="2">
    <source>
        <dbReference type="ARBA" id="ARBA00007306"/>
    </source>
</evidence>
<name>A5DFM8_PICGU</name>
<evidence type="ECO:0000256" key="6">
    <source>
        <dbReference type="ARBA" id="ARBA00022853"/>
    </source>
</evidence>
<comment type="subcellular location">
    <subcellularLocation>
        <location evidence="1 11">Nucleus</location>
    </subcellularLocation>
</comment>
<dbReference type="eggNOG" id="KOG0973">
    <property type="taxonomic scope" value="Eukaryota"/>
</dbReference>
<dbReference type="GO" id="GO:0031491">
    <property type="term" value="F:nucleosome binding"/>
    <property type="evidence" value="ECO:0007669"/>
    <property type="project" value="TreeGrafter"/>
</dbReference>
<dbReference type="OMA" id="YEFQMEH"/>
<dbReference type="FunCoup" id="A5DFM8">
    <property type="interactions" value="196"/>
</dbReference>
<evidence type="ECO:0000259" key="13">
    <source>
        <dbReference type="Pfam" id="PF24105"/>
    </source>
</evidence>
<dbReference type="PANTHER" id="PTHR13831:SF0">
    <property type="entry name" value="PROTEIN HIRA"/>
    <property type="match status" value="1"/>
</dbReference>
<dbReference type="KEGG" id="pgu:PGUG_02079"/>
<gene>
    <name evidence="14" type="ORF">PGUG_02079</name>
</gene>
<dbReference type="GeneID" id="5127938"/>
<dbReference type="PROSITE" id="PS50082">
    <property type="entry name" value="WD_REPEATS_2"/>
    <property type="match status" value="2"/>
</dbReference>
<sequence length="786" mass="87969">MCWSPDGSLLVSVGLDRSIIIWSGVTFERIKRYDIHQSMVKGVVFDPANKFFATASDDRSVRIFRYYRKQSENSYEFQMEHVVMEPFRKSPLTSYFRRMTWSPDGQHIAVPNATNGPVTSVAVINRGDWGTDLSLIGHEAPCEVCSFAPRLFNTDVKNDNNSNVSTILATGGQDRTLAIWSTATSKPLVVAQNIVQDPITDMCWSPTADTLYVSSLDGAITCIVFDKNELGIVAGTDVNLSQLHRYGGDRESAILPETVEQLLLEEKATPLTDKKKVLPANNVFSGQRITPESTVATSSTPKKDLEAVSTRLNLQSQKVTTKDGKKRVAPLLVSSSNNGSTLPATTPVLSLDRKRNTRISRPNYSMPRLGVQSAIHGLRSRSNKLHEEARDFEDQDNDNEDMALGIEASTDNQTNISAASVKRQKSKMRRIVNERRYPYSLRNISSLPEVLFNNHGAMNAKVSKFVGLGFEESHQNPSGEYLTSSAIEVLDDEFFFEVVVRTFQVNRIVDGEKVQDSVTIEVRNGASWPQDDENPIEENNRVDFQDPTIVSVTSNLNLKDRLFQLYYPFKVQHVVPLVGSQETFILLASLQGTVHIISYPSGRNICAPIELAETILSVQFKNCHLMVLTCSGLLYVWKLINGKLHGVITRVSIATILNCQVTLPAITGDKRPRKSADVPQVTTSSIKCLELGEDGMPYVLLEDDSTVYKYCANLMVWTKVVEPWYFHVVNEIENVPFSTRGFLLVNGFNNFKNSIIAGSNKRYVFDESTETLQTVMKQRYQEQLDL</sequence>
<dbReference type="InterPro" id="IPR015943">
    <property type="entry name" value="WD40/YVTN_repeat-like_dom_sf"/>
</dbReference>
<proteinExistence type="inferred from homology"/>
<dbReference type="InterPro" id="IPR001680">
    <property type="entry name" value="WD40_rpt"/>
</dbReference>
<dbReference type="STRING" id="294746.A5DFM8"/>
<dbReference type="InterPro" id="IPR031120">
    <property type="entry name" value="HIR1-like"/>
</dbReference>
<dbReference type="GO" id="GO:0005634">
    <property type="term" value="C:nucleus"/>
    <property type="evidence" value="ECO:0007669"/>
    <property type="project" value="UniProtKB-SubCell"/>
</dbReference>
<evidence type="ECO:0000256" key="7">
    <source>
        <dbReference type="ARBA" id="ARBA00023015"/>
    </source>
</evidence>
<keyword evidence="15" id="KW-1185">Reference proteome</keyword>
<evidence type="ECO:0000256" key="10">
    <source>
        <dbReference type="PROSITE-ProRule" id="PRU00221"/>
    </source>
</evidence>
<dbReference type="InterPro" id="IPR036322">
    <property type="entry name" value="WD40_repeat_dom_sf"/>
</dbReference>
<feature type="domain" description="CAF1B/HIR1 beta-propeller" evidence="13">
    <location>
        <begin position="1"/>
        <end position="230"/>
    </location>
</feature>
<dbReference type="InterPro" id="IPR055410">
    <property type="entry name" value="Beta-prop_CAF1B_HIR1"/>
</dbReference>
<comment type="similarity">
    <text evidence="2 11">Belongs to the WD repeat HIR1 family.</text>
</comment>
<reference evidence="14 15" key="1">
    <citation type="journal article" date="2009" name="Nature">
        <title>Evolution of pathogenicity and sexual reproduction in eight Candida genomes.</title>
        <authorList>
            <person name="Butler G."/>
            <person name="Rasmussen M.D."/>
            <person name="Lin M.F."/>
            <person name="Santos M.A."/>
            <person name="Sakthikumar S."/>
            <person name="Munro C.A."/>
            <person name="Rheinbay E."/>
            <person name="Grabherr M."/>
            <person name="Forche A."/>
            <person name="Reedy J.L."/>
            <person name="Agrafioti I."/>
            <person name="Arnaud M.B."/>
            <person name="Bates S."/>
            <person name="Brown A.J."/>
            <person name="Brunke S."/>
            <person name="Costanzo M.C."/>
            <person name="Fitzpatrick D.A."/>
            <person name="de Groot P.W."/>
            <person name="Harris D."/>
            <person name="Hoyer L.L."/>
            <person name="Hube B."/>
            <person name="Klis F.M."/>
            <person name="Kodira C."/>
            <person name="Lennard N."/>
            <person name="Logue M.E."/>
            <person name="Martin R."/>
            <person name="Neiman A.M."/>
            <person name="Nikolaou E."/>
            <person name="Quail M.A."/>
            <person name="Quinn J."/>
            <person name="Santos M.C."/>
            <person name="Schmitzberger F.F."/>
            <person name="Sherlock G."/>
            <person name="Shah P."/>
            <person name="Silverstein K.A."/>
            <person name="Skrzypek M.S."/>
            <person name="Soll D."/>
            <person name="Staggs R."/>
            <person name="Stansfield I."/>
            <person name="Stumpf M.P."/>
            <person name="Sudbery P.E."/>
            <person name="Srikantha T."/>
            <person name="Zeng Q."/>
            <person name="Berman J."/>
            <person name="Berriman M."/>
            <person name="Heitman J."/>
            <person name="Gow N.A."/>
            <person name="Lorenz M.C."/>
            <person name="Birren B.W."/>
            <person name="Kellis M."/>
            <person name="Cuomo C.A."/>
        </authorList>
    </citation>
    <scope>NUCLEOTIDE SEQUENCE [LARGE SCALE GENOMIC DNA]</scope>
    <source>
        <strain evidence="15">ATCC 6260 / CBS 566 / DSM 6381 / JCM 1539 / NBRC 10279 / NRRL Y-324</strain>
    </source>
</reference>
<evidence type="ECO:0000256" key="5">
    <source>
        <dbReference type="ARBA" id="ARBA00022737"/>
    </source>
</evidence>
<dbReference type="Pfam" id="PF09453">
    <property type="entry name" value="HIRA_B"/>
    <property type="match status" value="1"/>
</dbReference>
<keyword evidence="4 10" id="KW-0853">WD repeat</keyword>
<dbReference type="InterPro" id="IPR019015">
    <property type="entry name" value="HIRA_B_motif"/>
</dbReference>
<dbReference type="GO" id="GO:0006351">
    <property type="term" value="P:DNA-templated transcription"/>
    <property type="evidence" value="ECO:0007669"/>
    <property type="project" value="InterPro"/>
</dbReference>
<dbReference type="Pfam" id="PF07569">
    <property type="entry name" value="Hira"/>
    <property type="match status" value="1"/>
</dbReference>
<dbReference type="GO" id="GO:0006338">
    <property type="term" value="P:chromatin remodeling"/>
    <property type="evidence" value="ECO:0007669"/>
    <property type="project" value="InterPro"/>
</dbReference>
<dbReference type="SUPFAM" id="SSF50978">
    <property type="entry name" value="WD40 repeat-like"/>
    <property type="match status" value="2"/>
</dbReference>
<comment type="function">
    <text evidence="11">Required for replication-independent chromatin assembly and for the periodic repression of histone gene transcription during the cell cycle.</text>
</comment>
<dbReference type="PROSITE" id="PS50294">
    <property type="entry name" value="WD_REPEATS_REGION"/>
    <property type="match status" value="1"/>
</dbReference>
<dbReference type="OrthoDB" id="1741719at2759"/>
<evidence type="ECO:0000256" key="1">
    <source>
        <dbReference type="ARBA" id="ARBA00004123"/>
    </source>
</evidence>
<dbReference type="HOGENOM" id="CLU_004372_3_0_1"/>
<dbReference type="AlphaFoldDB" id="A5DFM8"/>
<evidence type="ECO:0000259" key="12">
    <source>
        <dbReference type="Pfam" id="PF07569"/>
    </source>
</evidence>
<dbReference type="VEuPathDB" id="FungiDB:PGUG_02079"/>
<accession>A5DFM8</accession>
<dbReference type="Proteomes" id="UP000001997">
    <property type="component" value="Unassembled WGS sequence"/>
</dbReference>
<organism evidence="14 15">
    <name type="scientific">Meyerozyma guilliermondii (strain ATCC 6260 / CBS 566 / DSM 6381 / JCM 1539 / NBRC 10279 / NRRL Y-324)</name>
    <name type="common">Yeast</name>
    <name type="synonym">Candida guilliermondii</name>
    <dbReference type="NCBI Taxonomy" id="294746"/>
    <lineage>
        <taxon>Eukaryota</taxon>
        <taxon>Fungi</taxon>
        <taxon>Dikarya</taxon>
        <taxon>Ascomycota</taxon>
        <taxon>Saccharomycotina</taxon>
        <taxon>Pichiomycetes</taxon>
        <taxon>Debaryomycetaceae</taxon>
        <taxon>Meyerozyma</taxon>
    </lineage>
</organism>
<dbReference type="SMART" id="SM00320">
    <property type="entry name" value="WD40"/>
    <property type="match status" value="4"/>
</dbReference>
<dbReference type="Pfam" id="PF24105">
    <property type="entry name" value="Beta-prop_CAF1B_HIR1"/>
    <property type="match status" value="1"/>
</dbReference>
<evidence type="ECO:0000256" key="11">
    <source>
        <dbReference type="RuleBase" id="RU364014"/>
    </source>
</evidence>
<dbReference type="GO" id="GO:0006355">
    <property type="term" value="P:regulation of DNA-templated transcription"/>
    <property type="evidence" value="ECO:0007669"/>
    <property type="project" value="InterPro"/>
</dbReference>
<dbReference type="Gene3D" id="2.130.10.10">
    <property type="entry name" value="YVTN repeat-like/Quinoprotein amine dehydrogenase"/>
    <property type="match status" value="1"/>
</dbReference>
<protein>
    <recommendedName>
        <fullName evidence="11">Protein HIR</fullName>
    </recommendedName>
</protein>
<feature type="repeat" description="WD" evidence="10">
    <location>
        <begin position="1"/>
        <end position="23"/>
    </location>
</feature>
<dbReference type="GO" id="GO:0000785">
    <property type="term" value="C:chromatin"/>
    <property type="evidence" value="ECO:0007669"/>
    <property type="project" value="TreeGrafter"/>
</dbReference>
<keyword evidence="8 11" id="KW-0804">Transcription</keyword>
<keyword evidence="7 11" id="KW-0805">Transcription regulation</keyword>
<keyword evidence="3 11" id="KW-0678">Repressor</keyword>
<keyword evidence="9 11" id="KW-0539">Nucleus</keyword>
<dbReference type="GO" id="GO:0000417">
    <property type="term" value="C:HIR complex"/>
    <property type="evidence" value="ECO:0007669"/>
    <property type="project" value="TreeGrafter"/>
</dbReference>
<keyword evidence="6 11" id="KW-0156">Chromatin regulator</keyword>
<keyword evidence="5 11" id="KW-0677">Repeat</keyword>
<dbReference type="EMBL" id="CH408156">
    <property type="protein sequence ID" value="EDK37981.2"/>
    <property type="molecule type" value="Genomic_DNA"/>
</dbReference>
<evidence type="ECO:0000256" key="3">
    <source>
        <dbReference type="ARBA" id="ARBA00022491"/>
    </source>
</evidence>
<evidence type="ECO:0000313" key="14">
    <source>
        <dbReference type="EMBL" id="EDK37981.2"/>
    </source>
</evidence>
<dbReference type="PANTHER" id="PTHR13831">
    <property type="entry name" value="MEMBER OF THE HIR1 FAMILY OF WD-REPEAT PROTEINS"/>
    <property type="match status" value="1"/>
</dbReference>
<feature type="repeat" description="WD" evidence="10">
    <location>
        <begin position="33"/>
        <end position="74"/>
    </location>
</feature>
<evidence type="ECO:0000256" key="9">
    <source>
        <dbReference type="ARBA" id="ARBA00023242"/>
    </source>
</evidence>